<dbReference type="PANTHER" id="PTHR12224">
    <property type="entry name" value="BETA-1,4-MANNOSYL-GLYCOPROTEIN BETA-1,4-N-ACETYLGLUCOSAMINYL-TRANSFERASE"/>
    <property type="match status" value="1"/>
</dbReference>
<dbReference type="InterPro" id="IPR006813">
    <property type="entry name" value="Glyco_trans_17"/>
</dbReference>
<dbReference type="EMBL" id="CP072754">
    <property type="protein sequence ID" value="QUC19022.1"/>
    <property type="molecule type" value="Genomic_DNA"/>
</dbReference>
<organism evidence="1 2">
    <name type="scientific">Ustilaginoidea virens</name>
    <name type="common">Rice false smut fungus</name>
    <name type="synonym">Villosiclava virens</name>
    <dbReference type="NCBI Taxonomy" id="1159556"/>
    <lineage>
        <taxon>Eukaryota</taxon>
        <taxon>Fungi</taxon>
        <taxon>Dikarya</taxon>
        <taxon>Ascomycota</taxon>
        <taxon>Pezizomycotina</taxon>
        <taxon>Sordariomycetes</taxon>
        <taxon>Hypocreomycetidae</taxon>
        <taxon>Hypocreales</taxon>
        <taxon>Clavicipitaceae</taxon>
        <taxon>Ustilaginoidea</taxon>
    </lineage>
</organism>
<dbReference type="GO" id="GO:0003830">
    <property type="term" value="F:beta-1,4-mannosylglycoprotein 4-beta-N-acetylglucosaminyltransferase activity"/>
    <property type="evidence" value="ECO:0007669"/>
    <property type="project" value="InterPro"/>
</dbReference>
<protein>
    <recommendedName>
        <fullName evidence="3">Glycosyl transferase family 17 protein</fullName>
    </recommendedName>
</protein>
<gene>
    <name evidence="1" type="ORF">UV8b_03263</name>
</gene>
<dbReference type="KEGG" id="uvi:66064041"/>
<evidence type="ECO:0008006" key="3">
    <source>
        <dbReference type="Google" id="ProtNLM"/>
    </source>
</evidence>
<dbReference type="AlphaFoldDB" id="A0A8E5MGL1"/>
<evidence type="ECO:0000313" key="1">
    <source>
        <dbReference type="EMBL" id="QUC19022.1"/>
    </source>
</evidence>
<reference evidence="1" key="1">
    <citation type="submission" date="2020-03" db="EMBL/GenBank/DDBJ databases">
        <title>A mixture of massive structural variations and highly conserved coding sequences in Ustilaginoidea virens genome.</title>
        <authorList>
            <person name="Zhang K."/>
            <person name="Zhao Z."/>
            <person name="Zhang Z."/>
            <person name="Li Y."/>
            <person name="Hsiang T."/>
            <person name="Sun W."/>
        </authorList>
    </citation>
    <scope>NUCLEOTIDE SEQUENCE</scope>
    <source>
        <strain evidence="1">UV-8b</strain>
    </source>
</reference>
<accession>A0A8E5MGL1</accession>
<dbReference type="GO" id="GO:0016020">
    <property type="term" value="C:membrane"/>
    <property type="evidence" value="ECO:0007669"/>
    <property type="project" value="InterPro"/>
</dbReference>
<dbReference type="OrthoDB" id="6474464at2759"/>
<dbReference type="Proteomes" id="UP000027002">
    <property type="component" value="Chromosome 2"/>
</dbReference>
<name>A0A8E5MGL1_USTVR</name>
<sequence>MMLRGRPALLAFAAVTAVYLLWLFPSALETQDTVELCKKFEWSVYPESPKRGRRRIYDLFLINTETDWLEVRLGTMYDQVDYFVVVESNRTFTGKDKPLIVKDRWAEWAKFHKKMVYHQVQVPASFQPQSAWETEGFMRNALLDQAVEQLPAAKKPRLGDVLIVSDADEVPRPSTLEILRACDIPVRVTLWSQFFYYSFQFRHRGTDWHAPHATFYNGIDTVRPDDLRSGKGLDDVPQGGIGNSSWHCSSCFRTVKEFQTKLLSFSHTEYSGEKYRDPAWIADHVRAGKDMYERDSEIFDRVDDNADIPDHIARHKDKFSYMVSRDGDSSGFADYP</sequence>
<dbReference type="GeneID" id="66064041"/>
<dbReference type="PANTHER" id="PTHR12224:SF0">
    <property type="entry name" value="BETA-1,4-MANNOSYL-GLYCOPROTEIN 4-BETA-N-ACETYLGLUCOSAMINYLTRANSFERASE"/>
    <property type="match status" value="1"/>
</dbReference>
<dbReference type="Pfam" id="PF04724">
    <property type="entry name" value="Glyco_transf_17"/>
    <property type="match status" value="1"/>
</dbReference>
<proteinExistence type="predicted"/>
<dbReference type="GO" id="GO:0006044">
    <property type="term" value="P:N-acetylglucosamine metabolic process"/>
    <property type="evidence" value="ECO:0007669"/>
    <property type="project" value="TreeGrafter"/>
</dbReference>
<keyword evidence="2" id="KW-1185">Reference proteome</keyword>
<dbReference type="RefSeq" id="XP_042996695.1">
    <property type="nucleotide sequence ID" value="XM_043140761.1"/>
</dbReference>
<evidence type="ECO:0000313" key="2">
    <source>
        <dbReference type="Proteomes" id="UP000027002"/>
    </source>
</evidence>